<dbReference type="GO" id="GO:0016740">
    <property type="term" value="F:transferase activity"/>
    <property type="evidence" value="ECO:0007669"/>
    <property type="project" value="UniProtKB-KW"/>
</dbReference>
<dbReference type="Pfam" id="PF00571">
    <property type="entry name" value="CBS"/>
    <property type="match status" value="1"/>
</dbReference>
<dbReference type="Pfam" id="PF00483">
    <property type="entry name" value="NTP_transferase"/>
    <property type="match status" value="1"/>
</dbReference>
<dbReference type="Gene3D" id="3.90.550.10">
    <property type="entry name" value="Spore Coat Polysaccharide Biosynthesis Protein SpsA, Chain A"/>
    <property type="match status" value="1"/>
</dbReference>
<dbReference type="AlphaFoldDB" id="A0A223V476"/>
<proteinExistence type="predicted"/>
<dbReference type="SUPFAM" id="SSF53448">
    <property type="entry name" value="Nucleotide-diphospho-sugar transferases"/>
    <property type="match status" value="1"/>
</dbReference>
<dbReference type="KEGG" id="marb:CJ263_08130"/>
<dbReference type="InterPro" id="IPR046342">
    <property type="entry name" value="CBS_dom_sf"/>
</dbReference>
<dbReference type="InterPro" id="IPR029044">
    <property type="entry name" value="Nucleotide-diphossugar_trans"/>
</dbReference>
<dbReference type="PROSITE" id="PS51371">
    <property type="entry name" value="CBS"/>
    <property type="match status" value="1"/>
</dbReference>
<gene>
    <name evidence="1" type="ORF">CJ263_08130</name>
</gene>
<dbReference type="InterPro" id="IPR005835">
    <property type="entry name" value="NTP_transferase_dom"/>
</dbReference>
<name>A0A223V476_9FLAO</name>
<evidence type="ECO:0000313" key="2">
    <source>
        <dbReference type="Proteomes" id="UP000215244"/>
    </source>
</evidence>
<keyword evidence="2" id="KW-1185">Reference proteome</keyword>
<keyword evidence="1" id="KW-0808">Transferase</keyword>
<dbReference type="Proteomes" id="UP000215244">
    <property type="component" value="Chromosome"/>
</dbReference>
<dbReference type="RefSeq" id="WP_094996811.1">
    <property type="nucleotide sequence ID" value="NZ_BMJL01000002.1"/>
</dbReference>
<dbReference type="InterPro" id="IPR050486">
    <property type="entry name" value="Mannose-1P_guanyltransferase"/>
</dbReference>
<dbReference type="PANTHER" id="PTHR22572">
    <property type="entry name" value="SUGAR-1-PHOSPHATE GUANYL TRANSFERASE"/>
    <property type="match status" value="1"/>
</dbReference>
<dbReference type="EMBL" id="CP022957">
    <property type="protein sequence ID" value="ASV30191.1"/>
    <property type="molecule type" value="Genomic_DNA"/>
</dbReference>
<dbReference type="CDD" id="cd06426">
    <property type="entry name" value="NTP_transferase_like_2"/>
    <property type="match status" value="1"/>
</dbReference>
<sequence>MNKPVILYNKSIHEALIELNSIKDEVSRLILFVVDENERVIGSLTDGDIRRVLIKNKDLDQHVVDVCNKNFISIKEPISYIKVKEYKKREIKMLPVLDDENRLIKIIDLDKIKAILPMECMIMAGGRGKRLSPMTDSIPKPMLTLGGKPIIEHNIDRLISFGIQKIYISIKYLGEQIKNHFGDGSAKGISIEYIEEDKPLGTAGALSLVNQFNTEHILLMNSDLFTNIDFEDLYLQILNSNADMAVASTEYKVNVPYAIFETEGARVKDFKEKPSYLFQSNAGIYILRRDLINEIPSNQFYNITDLMEKLVKNDGILVYNPIIGYWIDIGKPLDYEHAQNFVKHIEN</sequence>
<reference evidence="1 2" key="1">
    <citation type="submission" date="2017-08" db="EMBL/GenBank/DDBJ databases">
        <title>The complete genome sequence of Maribacter sp. B1, isolated from deep-sea sediment.</title>
        <authorList>
            <person name="Wu Y.-H."/>
            <person name="Cheng H."/>
            <person name="Xu X.-W."/>
        </authorList>
    </citation>
    <scope>NUCLEOTIDE SEQUENCE [LARGE SCALE GENOMIC DNA]</scope>
    <source>
        <strain evidence="1 2">B1</strain>
    </source>
</reference>
<dbReference type="InterPro" id="IPR000644">
    <property type="entry name" value="CBS_dom"/>
</dbReference>
<accession>A0A223V476</accession>
<evidence type="ECO:0000313" key="1">
    <source>
        <dbReference type="EMBL" id="ASV30191.1"/>
    </source>
</evidence>
<protein>
    <submittedName>
        <fullName evidence="1">Nucleotidyltransferase</fullName>
    </submittedName>
</protein>
<dbReference type="Gene3D" id="3.10.580.10">
    <property type="entry name" value="CBS-domain"/>
    <property type="match status" value="1"/>
</dbReference>
<dbReference type="OrthoDB" id="9813880at2"/>
<organism evidence="1 2">
    <name type="scientific">Maribacter cobaltidurans</name>
    <dbReference type="NCBI Taxonomy" id="1178778"/>
    <lineage>
        <taxon>Bacteria</taxon>
        <taxon>Pseudomonadati</taxon>
        <taxon>Bacteroidota</taxon>
        <taxon>Flavobacteriia</taxon>
        <taxon>Flavobacteriales</taxon>
        <taxon>Flavobacteriaceae</taxon>
        <taxon>Maribacter</taxon>
    </lineage>
</organism>